<evidence type="ECO:0000256" key="2">
    <source>
        <dbReference type="ARBA" id="ARBA00006055"/>
    </source>
</evidence>
<dbReference type="Pfam" id="PF10287">
    <property type="entry name" value="YJL171C_Tos1_C"/>
    <property type="match status" value="1"/>
</dbReference>
<gene>
    <name evidence="12" type="ORF">LODBEIA_P22370</name>
</gene>
<evidence type="ECO:0000259" key="10">
    <source>
        <dbReference type="Pfam" id="PF10287"/>
    </source>
</evidence>
<evidence type="ECO:0000256" key="8">
    <source>
        <dbReference type="SAM" id="MobiDB-lite"/>
    </source>
</evidence>
<keyword evidence="6" id="KW-0326">Glycosidase</keyword>
<dbReference type="EC" id="3.2.1.39" evidence="3"/>
<evidence type="ECO:0000256" key="5">
    <source>
        <dbReference type="ARBA" id="ARBA00022801"/>
    </source>
</evidence>
<keyword evidence="5" id="KW-0378">Hydrolase</keyword>
<feature type="chain" id="PRO_5045824379" description="glucan endo-1,3-beta-D-glucosidase" evidence="9">
    <location>
        <begin position="21"/>
        <end position="454"/>
    </location>
</feature>
<dbReference type="PANTHER" id="PTHR31737:SF2">
    <property type="entry name" value="PROTEIN TOS1"/>
    <property type="match status" value="1"/>
</dbReference>
<evidence type="ECO:0000256" key="1">
    <source>
        <dbReference type="ARBA" id="ARBA00000382"/>
    </source>
</evidence>
<comment type="similarity">
    <text evidence="2">Belongs to the PGA52 family.</text>
</comment>
<proteinExistence type="inferred from homology"/>
<keyword evidence="4 9" id="KW-0732">Signal</keyword>
<comment type="catalytic activity">
    <reaction evidence="1">
        <text>Hydrolysis of (1-&gt;3)-beta-D-glucosidic linkages in (1-&gt;3)-beta-D-glucans.</text>
        <dbReference type="EC" id="3.2.1.39"/>
    </reaction>
</comment>
<reference evidence="12 13" key="1">
    <citation type="submission" date="2024-03" db="EMBL/GenBank/DDBJ databases">
        <authorList>
            <person name="Brejova B."/>
        </authorList>
    </citation>
    <scope>NUCLEOTIDE SEQUENCE [LARGE SCALE GENOMIC DNA]</scope>
    <source>
        <strain evidence="12 13">CBS 14171</strain>
    </source>
</reference>
<evidence type="ECO:0000256" key="9">
    <source>
        <dbReference type="SAM" id="SignalP"/>
    </source>
</evidence>
<dbReference type="Pfam" id="PF10290">
    <property type="entry name" value="YJL171C_Tos1_N"/>
    <property type="match status" value="1"/>
</dbReference>
<evidence type="ECO:0000256" key="6">
    <source>
        <dbReference type="ARBA" id="ARBA00023295"/>
    </source>
</evidence>
<dbReference type="EMBL" id="OZ022407">
    <property type="protein sequence ID" value="CAK9437859.1"/>
    <property type="molecule type" value="Genomic_DNA"/>
</dbReference>
<sequence>MKFTTASLLAVLSSLVSVEANGCIIDGGNYYCSETNKVLYKGIGFSGSYQDVISMDETSGVCKSQPFAFSGNLAPLNEEVSVHFRGPIKLLQFGVYYPKSNSKRQLDEQDCNVKHIHHKHKRATEVVAVTETVFVDSNGNLVTSQATSTVSTSETPVSDKASPVADPVSQEAGTTSISALGGEGKAYRPLSTKSAPTTTSSVPESSETPTADGAWTRSAYYTPGSADSCVFLNYYGGSGSGTWSAAFGNSLSYANADNSGGSSQPVALSSVTLPSNKEFVIMSSQQCSSDGSCGYVRPNSVAHHGFGGSSKIFVFEFEMPHDSASGFNGDMPAVWLLNAKIPRTLQYGDASCSCWSTGCGELDLFEILSGGSTKLISHLHSGQGAAFESNSGGAGSQDYFARPTSGSMKAAVIFISDEVHILKVDDSVSFDASLTEEVVNGWIQQSGSAATIGY</sequence>
<evidence type="ECO:0000259" key="11">
    <source>
        <dbReference type="Pfam" id="PF10290"/>
    </source>
</evidence>
<dbReference type="InterPro" id="IPR018807">
    <property type="entry name" value="YJL171C/Tos1_N"/>
</dbReference>
<feature type="signal peptide" evidence="9">
    <location>
        <begin position="1"/>
        <end position="20"/>
    </location>
</feature>
<dbReference type="RefSeq" id="XP_066829175.1">
    <property type="nucleotide sequence ID" value="XM_066972214.1"/>
</dbReference>
<organism evidence="12 13">
    <name type="scientific">Lodderomyces beijingensis</name>
    <dbReference type="NCBI Taxonomy" id="1775926"/>
    <lineage>
        <taxon>Eukaryota</taxon>
        <taxon>Fungi</taxon>
        <taxon>Dikarya</taxon>
        <taxon>Ascomycota</taxon>
        <taxon>Saccharomycotina</taxon>
        <taxon>Pichiomycetes</taxon>
        <taxon>Debaryomycetaceae</taxon>
        <taxon>Candida/Lodderomyces clade</taxon>
        <taxon>Lodderomyces</taxon>
    </lineage>
</organism>
<dbReference type="GeneID" id="92207433"/>
<feature type="compositionally biased region" description="Low complexity" evidence="8">
    <location>
        <begin position="194"/>
        <end position="211"/>
    </location>
</feature>
<evidence type="ECO:0000313" key="12">
    <source>
        <dbReference type="EMBL" id="CAK9437859.1"/>
    </source>
</evidence>
<evidence type="ECO:0000256" key="7">
    <source>
        <dbReference type="ARBA" id="ARBA00023316"/>
    </source>
</evidence>
<feature type="region of interest" description="Disordered" evidence="8">
    <location>
        <begin position="144"/>
        <end position="215"/>
    </location>
</feature>
<accession>A0ABP0ZK58</accession>
<dbReference type="Proteomes" id="UP001497383">
    <property type="component" value="Chromosome 3"/>
</dbReference>
<feature type="domain" description="Cell wall protein YJL171C/Tos1 C-terminal" evidence="10">
    <location>
        <begin position="213"/>
        <end position="442"/>
    </location>
</feature>
<dbReference type="PANTHER" id="PTHR31737">
    <property type="entry name" value="PROTEIN TOS1"/>
    <property type="match status" value="1"/>
</dbReference>
<protein>
    <recommendedName>
        <fullName evidence="3">glucan endo-1,3-beta-D-glucosidase</fullName>
        <ecNumber evidence="3">3.2.1.39</ecNumber>
    </recommendedName>
</protein>
<evidence type="ECO:0000313" key="13">
    <source>
        <dbReference type="Proteomes" id="UP001497383"/>
    </source>
</evidence>
<keyword evidence="13" id="KW-1185">Reference proteome</keyword>
<dbReference type="InterPro" id="IPR018805">
    <property type="entry name" value="YJL171C/Tos1_C"/>
</dbReference>
<feature type="domain" description="Cell wall protein YJL171C/Tos1 N-terminal" evidence="11">
    <location>
        <begin position="36"/>
        <end position="98"/>
    </location>
</feature>
<name>A0ABP0ZK58_9ASCO</name>
<keyword evidence="7" id="KW-0961">Cell wall biogenesis/degradation</keyword>
<evidence type="ECO:0000256" key="4">
    <source>
        <dbReference type="ARBA" id="ARBA00022729"/>
    </source>
</evidence>
<feature type="compositionally biased region" description="Low complexity" evidence="8">
    <location>
        <begin position="144"/>
        <end position="158"/>
    </location>
</feature>
<evidence type="ECO:0000256" key="3">
    <source>
        <dbReference type="ARBA" id="ARBA00012780"/>
    </source>
</evidence>